<evidence type="ECO:0000313" key="5">
    <source>
        <dbReference type="Proteomes" id="UP000304148"/>
    </source>
</evidence>
<dbReference type="RefSeq" id="WP_021257760.1">
    <property type="nucleotide sequence ID" value="NZ_LS992241.1"/>
</dbReference>
<feature type="domain" description="S1 motif" evidence="3">
    <location>
        <begin position="72"/>
        <end position="137"/>
    </location>
</feature>
<dbReference type="GO" id="GO:0003676">
    <property type="term" value="F:nucleic acid binding"/>
    <property type="evidence" value="ECO:0007669"/>
    <property type="project" value="InterPro"/>
</dbReference>
<reference evidence="5" key="1">
    <citation type="submission" date="2018-08" db="EMBL/GenBank/DDBJ databases">
        <authorList>
            <person name="Chevrot R."/>
        </authorList>
    </citation>
    <scope>NUCLEOTIDE SEQUENCE [LARGE SCALE GENOMIC DNA]</scope>
</reference>
<dbReference type="InterPro" id="IPR003029">
    <property type="entry name" value="S1_domain"/>
</dbReference>
<dbReference type="PANTHER" id="PTHR37296">
    <property type="entry name" value="CONSERVED VIRULENCE FACTOR B"/>
    <property type="match status" value="1"/>
</dbReference>
<evidence type="ECO:0000256" key="1">
    <source>
        <dbReference type="PIRNR" id="PIRNR012524"/>
    </source>
</evidence>
<proteinExistence type="inferred from homology"/>
<dbReference type="InterPro" id="IPR039566">
    <property type="entry name" value="CvfB_S1_st"/>
</dbReference>
<dbReference type="InterPro" id="IPR048587">
    <property type="entry name" value="CvfB_S1_3rd"/>
</dbReference>
<dbReference type="Gene3D" id="1.10.10.10">
    <property type="entry name" value="Winged helix-like DNA-binding domain superfamily/Winged helix DNA-binding domain"/>
    <property type="match status" value="1"/>
</dbReference>
<dbReference type="InterPro" id="IPR014464">
    <property type="entry name" value="CvfB_fam"/>
</dbReference>
<dbReference type="Pfam" id="PF21191">
    <property type="entry name" value="CvfB_1st"/>
    <property type="match status" value="1"/>
</dbReference>
<name>A0A383R820_PAEAL</name>
<comment type="similarity">
    <text evidence="1">Belongs to the CvfB family.</text>
</comment>
<evidence type="ECO:0000256" key="2">
    <source>
        <dbReference type="SAM" id="MobiDB-lite"/>
    </source>
</evidence>
<sequence length="327" mass="36933">MIWEAGTIQRLIIDREVSPYGYFLTNGEQDVLLHYTELTGKVEPGDYVEVFLYYDTEDRIAATMKRPLLTLGEIAKLTVADIHPKYGCFLEMGIGRQLLLPKGELPEFEPLHPKVGDEVYVRMEQDRYGRLIALPAREDDLVPYMFAAPESWNNTWRDAVVYRALKMGTFVVVDGAPVGEGVIGFIHESLRPRLLRLGESVRVRITHVREDGRVNVTMAERKEVGMDQDAERLFTFLKERPNGTMPYSDETPADIVKQRFGISKSAFKRAIGRLLKAGLIRQNGNWTELTEAAAAMDTAQLHKALSAAQAEAREAHKARSRGNDNAR</sequence>
<dbReference type="InterPro" id="IPR040764">
    <property type="entry name" value="CvfB_WH"/>
</dbReference>
<organism evidence="4 5">
    <name type="scientific">Paenibacillus alvei</name>
    <name type="common">Bacillus alvei</name>
    <dbReference type="NCBI Taxonomy" id="44250"/>
    <lineage>
        <taxon>Bacteria</taxon>
        <taxon>Bacillati</taxon>
        <taxon>Bacillota</taxon>
        <taxon>Bacilli</taxon>
        <taxon>Bacillales</taxon>
        <taxon>Paenibacillaceae</taxon>
        <taxon>Paenibacillus</taxon>
    </lineage>
</organism>
<dbReference type="InterPro" id="IPR012340">
    <property type="entry name" value="NA-bd_OB-fold"/>
</dbReference>
<dbReference type="Proteomes" id="UP000304148">
    <property type="component" value="Chromosome"/>
</dbReference>
<dbReference type="AlphaFoldDB" id="A0A383R820"/>
<dbReference type="Pfam" id="PF17783">
    <property type="entry name" value="WHD_CvfB"/>
    <property type="match status" value="1"/>
</dbReference>
<accession>A0A383R820</accession>
<gene>
    <name evidence="4" type="ORF">PBLR_10898</name>
</gene>
<dbReference type="InterPro" id="IPR036388">
    <property type="entry name" value="WH-like_DNA-bd_sf"/>
</dbReference>
<protein>
    <submittedName>
        <fullName evidence="4">RNA-binding S1 domain-containing protein</fullName>
    </submittedName>
</protein>
<dbReference type="Gene3D" id="2.40.50.140">
    <property type="entry name" value="Nucleic acid-binding proteins"/>
    <property type="match status" value="2"/>
</dbReference>
<dbReference type="Pfam" id="PF13509">
    <property type="entry name" value="S1_2"/>
    <property type="match status" value="1"/>
</dbReference>
<feature type="region of interest" description="Disordered" evidence="2">
    <location>
        <begin position="305"/>
        <end position="327"/>
    </location>
</feature>
<dbReference type="Pfam" id="PF21543">
    <property type="entry name" value="CvfB_2nd"/>
    <property type="match status" value="1"/>
</dbReference>
<evidence type="ECO:0000259" key="3">
    <source>
        <dbReference type="PROSITE" id="PS50126"/>
    </source>
</evidence>
<dbReference type="SMART" id="SM00316">
    <property type="entry name" value="S1"/>
    <property type="match status" value="3"/>
</dbReference>
<dbReference type="EMBL" id="LS992241">
    <property type="protein sequence ID" value="SYX82476.1"/>
    <property type="molecule type" value="Genomic_DNA"/>
</dbReference>
<feature type="compositionally biased region" description="Basic and acidic residues" evidence="2">
    <location>
        <begin position="311"/>
        <end position="327"/>
    </location>
</feature>
<dbReference type="PIRSF" id="PIRSF012524">
    <property type="entry name" value="YitL_S1"/>
    <property type="match status" value="1"/>
</dbReference>
<dbReference type="PROSITE" id="PS50126">
    <property type="entry name" value="S1"/>
    <property type="match status" value="1"/>
</dbReference>
<evidence type="ECO:0000313" key="4">
    <source>
        <dbReference type="EMBL" id="SYX82476.1"/>
    </source>
</evidence>
<dbReference type="PANTHER" id="PTHR37296:SF1">
    <property type="entry name" value="CONSERVED VIRULENCE FACTOR B"/>
    <property type="match status" value="1"/>
</dbReference>
<dbReference type="InterPro" id="IPR048588">
    <property type="entry name" value="CvfB_S1_2nd"/>
</dbReference>